<dbReference type="GO" id="GO:0042597">
    <property type="term" value="C:periplasmic space"/>
    <property type="evidence" value="ECO:0007669"/>
    <property type="project" value="UniProtKB-ARBA"/>
</dbReference>
<dbReference type="AlphaFoldDB" id="A0AAP3DLA1"/>
<evidence type="ECO:0000256" key="4">
    <source>
        <dbReference type="ARBA" id="ARBA00022729"/>
    </source>
</evidence>
<comment type="similarity">
    <text evidence="2">Belongs to the bacterial solute-binding protein 5 family.</text>
</comment>
<dbReference type="PANTHER" id="PTHR30290">
    <property type="entry name" value="PERIPLASMIC BINDING COMPONENT OF ABC TRANSPORTER"/>
    <property type="match status" value="1"/>
</dbReference>
<gene>
    <name evidence="7" type="ORF">O0554_25040</name>
</gene>
<evidence type="ECO:0000256" key="2">
    <source>
        <dbReference type="ARBA" id="ARBA00005695"/>
    </source>
</evidence>
<accession>A0AAP3DLA1</accession>
<proteinExistence type="inferred from homology"/>
<name>A0AAP3DLA1_BRELA</name>
<dbReference type="Gene3D" id="3.40.190.10">
    <property type="entry name" value="Periplasmic binding protein-like II"/>
    <property type="match status" value="1"/>
</dbReference>
<evidence type="ECO:0000313" key="8">
    <source>
        <dbReference type="Proteomes" id="UP001077662"/>
    </source>
</evidence>
<feature type="domain" description="Solute-binding protein family 5" evidence="6">
    <location>
        <begin position="80"/>
        <end position="442"/>
    </location>
</feature>
<organism evidence="7 8">
    <name type="scientific">Brevibacillus laterosporus</name>
    <name type="common">Bacillus laterosporus</name>
    <dbReference type="NCBI Taxonomy" id="1465"/>
    <lineage>
        <taxon>Bacteria</taxon>
        <taxon>Bacillati</taxon>
        <taxon>Bacillota</taxon>
        <taxon>Bacilli</taxon>
        <taxon>Bacillales</taxon>
        <taxon>Paenibacillaceae</taxon>
        <taxon>Brevibacillus</taxon>
    </lineage>
</organism>
<dbReference type="GO" id="GO:1904680">
    <property type="term" value="F:peptide transmembrane transporter activity"/>
    <property type="evidence" value="ECO:0007669"/>
    <property type="project" value="TreeGrafter"/>
</dbReference>
<feature type="chain" id="PRO_5043052174" evidence="5">
    <location>
        <begin position="25"/>
        <end position="524"/>
    </location>
</feature>
<dbReference type="PROSITE" id="PS51257">
    <property type="entry name" value="PROKAR_LIPOPROTEIN"/>
    <property type="match status" value="1"/>
</dbReference>
<reference evidence="7" key="1">
    <citation type="submission" date="2022-09" db="EMBL/GenBank/DDBJ databases">
        <title>Genome analysis and characterization of larvicidal activity of Brevibacillus strains.</title>
        <authorList>
            <person name="Patrusheva E.V."/>
            <person name="Izotova A.O."/>
            <person name="Toshchakov S.V."/>
            <person name="Sineoky S.P."/>
        </authorList>
    </citation>
    <scope>NUCLEOTIDE SEQUENCE</scope>
    <source>
        <strain evidence="7">VKPM_B-13247</strain>
    </source>
</reference>
<dbReference type="PANTHER" id="PTHR30290:SF10">
    <property type="entry name" value="PERIPLASMIC OLIGOPEPTIDE-BINDING PROTEIN-RELATED"/>
    <property type="match status" value="1"/>
</dbReference>
<sequence>MKTMKKMFGIVISMLAAISLVGCSSNNQDASKKDEKATVNIAISSESNAQKLDATSYDADMALYGAVYEPLVEYGEKGAFKPGLAESWEISEDGKKYVFHLKKDVKFSDGSDVNAEAVKFTIDRAKAKNETSALQTLTNLEKIEVIDDTTVAMHFTKISNQVLAELCQTRPLRIMSPHSVEGENVDGAFKEAIGTGAFTVKEISAEQVLMEPNPYYNHGNPVNYQVNFKTIEDGSSRTLALKSGEVDVVGGTLGSITDSDINSLRKDKSYNVHKFEGTVSHFLAFNPDNQVLTSTIRKGIELAVNKSTLSDKKLVGLFRENVKYVSTDNQENIPYDLNKARSMFESEGYVENAEGYYEKANNVLAFDLVIQTTEFPEWKEQAEIIESDLKKAGVKVNINIFDSESYYDVLWNKKKYDMIFYRTFTDALLPYNFLNSLYHNTAEGHGVLANDEKLTNLLDDFAVTIQEKKQQQIFDNIFKRISEETLAIPIDYKDEKFVTSSKISEFHYSGLSDAPIDFKKLVVK</sequence>
<comment type="subcellular location">
    <subcellularLocation>
        <location evidence="1">Cell envelope</location>
    </subcellularLocation>
</comment>
<dbReference type="InterPro" id="IPR039424">
    <property type="entry name" value="SBP_5"/>
</dbReference>
<evidence type="ECO:0000313" key="7">
    <source>
        <dbReference type="EMBL" id="MCZ0810112.1"/>
    </source>
</evidence>
<dbReference type="SUPFAM" id="SSF53850">
    <property type="entry name" value="Periplasmic binding protein-like II"/>
    <property type="match status" value="1"/>
</dbReference>
<evidence type="ECO:0000256" key="3">
    <source>
        <dbReference type="ARBA" id="ARBA00022448"/>
    </source>
</evidence>
<evidence type="ECO:0000259" key="6">
    <source>
        <dbReference type="Pfam" id="PF00496"/>
    </source>
</evidence>
<dbReference type="EMBL" id="JAPTNE010000056">
    <property type="protein sequence ID" value="MCZ0810112.1"/>
    <property type="molecule type" value="Genomic_DNA"/>
</dbReference>
<evidence type="ECO:0000256" key="1">
    <source>
        <dbReference type="ARBA" id="ARBA00004196"/>
    </source>
</evidence>
<dbReference type="GO" id="GO:0015833">
    <property type="term" value="P:peptide transport"/>
    <property type="evidence" value="ECO:0007669"/>
    <property type="project" value="TreeGrafter"/>
</dbReference>
<comment type="caution">
    <text evidence="7">The sequence shown here is derived from an EMBL/GenBank/DDBJ whole genome shotgun (WGS) entry which is preliminary data.</text>
</comment>
<dbReference type="GO" id="GO:0030313">
    <property type="term" value="C:cell envelope"/>
    <property type="evidence" value="ECO:0007669"/>
    <property type="project" value="UniProtKB-SubCell"/>
</dbReference>
<dbReference type="Pfam" id="PF00496">
    <property type="entry name" value="SBP_bac_5"/>
    <property type="match status" value="1"/>
</dbReference>
<keyword evidence="4 5" id="KW-0732">Signal</keyword>
<keyword evidence="3" id="KW-0813">Transport</keyword>
<dbReference type="InterPro" id="IPR030678">
    <property type="entry name" value="Peptide/Ni-bd"/>
</dbReference>
<dbReference type="RefSeq" id="WP_258434894.1">
    <property type="nucleotide sequence ID" value="NZ_JANSGW010000056.1"/>
</dbReference>
<dbReference type="Gene3D" id="3.10.105.10">
    <property type="entry name" value="Dipeptide-binding Protein, Domain 3"/>
    <property type="match status" value="1"/>
</dbReference>
<dbReference type="GO" id="GO:0043190">
    <property type="term" value="C:ATP-binding cassette (ABC) transporter complex"/>
    <property type="evidence" value="ECO:0007669"/>
    <property type="project" value="InterPro"/>
</dbReference>
<dbReference type="Proteomes" id="UP001077662">
    <property type="component" value="Unassembled WGS sequence"/>
</dbReference>
<dbReference type="PIRSF" id="PIRSF002741">
    <property type="entry name" value="MppA"/>
    <property type="match status" value="1"/>
</dbReference>
<dbReference type="InterPro" id="IPR000914">
    <property type="entry name" value="SBP_5_dom"/>
</dbReference>
<protein>
    <submittedName>
        <fullName evidence="7">ABC transporter substrate-binding protein</fullName>
    </submittedName>
</protein>
<evidence type="ECO:0000256" key="5">
    <source>
        <dbReference type="SAM" id="SignalP"/>
    </source>
</evidence>
<feature type="signal peptide" evidence="5">
    <location>
        <begin position="1"/>
        <end position="24"/>
    </location>
</feature>